<keyword evidence="2" id="KW-1185">Reference proteome</keyword>
<name>A0A2S0IDQ3_9BURK</name>
<gene>
    <name evidence="1" type="ORF">CLM73_25380</name>
</gene>
<evidence type="ECO:0000313" key="1">
    <source>
        <dbReference type="EMBL" id="AVJ30161.1"/>
    </source>
</evidence>
<evidence type="ECO:0008006" key="3">
    <source>
        <dbReference type="Google" id="ProtNLM"/>
    </source>
</evidence>
<organism evidence="1 2">
    <name type="scientific">Achromobacter spanius</name>
    <dbReference type="NCBI Taxonomy" id="217203"/>
    <lineage>
        <taxon>Bacteria</taxon>
        <taxon>Pseudomonadati</taxon>
        <taxon>Pseudomonadota</taxon>
        <taxon>Betaproteobacteria</taxon>
        <taxon>Burkholderiales</taxon>
        <taxon>Alcaligenaceae</taxon>
        <taxon>Achromobacter</taxon>
    </lineage>
</organism>
<protein>
    <recommendedName>
        <fullName evidence="3">HK97 gp10 family phage protein</fullName>
    </recommendedName>
</protein>
<accession>A0A2S0IDQ3</accession>
<evidence type="ECO:0000313" key="2">
    <source>
        <dbReference type="Proteomes" id="UP000239477"/>
    </source>
</evidence>
<proteinExistence type="predicted"/>
<dbReference type="EMBL" id="CP023270">
    <property type="protein sequence ID" value="AVJ30161.1"/>
    <property type="molecule type" value="Genomic_DNA"/>
</dbReference>
<dbReference type="RefSeq" id="WP_105240788.1">
    <property type="nucleotide sequence ID" value="NZ_CP023270.1"/>
</dbReference>
<dbReference type="InterPro" id="IPR010064">
    <property type="entry name" value="HK97-gp10_tail"/>
</dbReference>
<dbReference type="Proteomes" id="UP000239477">
    <property type="component" value="Chromosome"/>
</dbReference>
<reference evidence="1 2" key="1">
    <citation type="submission" date="2017-09" db="EMBL/GenBank/DDBJ databases">
        <title>Genomic, metabolic, and phenotypic characteristics of bacterial isolates from the natural microbiome of the model nematode Caenorhabditis elegans.</title>
        <authorList>
            <person name="Zimmermann J."/>
            <person name="Obeng N."/>
            <person name="Yang W."/>
            <person name="Obeng O."/>
            <person name="Kissoyan K."/>
            <person name="Pees B."/>
            <person name="Dirksen P."/>
            <person name="Hoppner M."/>
            <person name="Franke A."/>
            <person name="Rosenstiel P."/>
            <person name="Leippe M."/>
            <person name="Dierking K."/>
            <person name="Kaleta C."/>
            <person name="Schulenburg H."/>
        </authorList>
    </citation>
    <scope>NUCLEOTIDE SEQUENCE [LARGE SCALE GENOMIC DNA]</scope>
    <source>
        <strain evidence="1 2">MYb73</strain>
    </source>
</reference>
<sequence length="175" mass="19173">MAKGLQASFDTSGWAAGLDRLLGPARVSLARSMAVAGGEVLRDEAKERAPRSGQGAVGEFGPRIPLAETIYLAFRERYSGDKEVKYAVTWNKSKAPHGHLVEFGHWQIYPVIKKADGTYVTDKRRKLATPKWVPASPFLRPAYEAASPRAQAAMIQRGRQRLPELLAGQGVNDDT</sequence>
<dbReference type="OrthoDB" id="8613246at2"/>
<dbReference type="Pfam" id="PF04883">
    <property type="entry name" value="HK97-gp10_like"/>
    <property type="match status" value="1"/>
</dbReference>
<dbReference type="AlphaFoldDB" id="A0A2S0IDQ3"/>